<keyword evidence="2" id="KW-1185">Reference proteome</keyword>
<dbReference type="Pfam" id="PF13289">
    <property type="entry name" value="SIR2_2"/>
    <property type="match status" value="1"/>
</dbReference>
<gene>
    <name evidence="1" type="ORF">D1825_16020</name>
</gene>
<protein>
    <submittedName>
        <fullName evidence="1">DUF4020 domain-containing protein</fullName>
    </submittedName>
</protein>
<dbReference type="Gene3D" id="3.40.50.1220">
    <property type="entry name" value="TPP-binding domain"/>
    <property type="match status" value="1"/>
</dbReference>
<evidence type="ECO:0000313" key="2">
    <source>
        <dbReference type="Proteomes" id="UP000283374"/>
    </source>
</evidence>
<organism evidence="1 2">
    <name type="scientific">Cellulomonas rhizosphaerae</name>
    <dbReference type="NCBI Taxonomy" id="2293719"/>
    <lineage>
        <taxon>Bacteria</taxon>
        <taxon>Bacillati</taxon>
        <taxon>Actinomycetota</taxon>
        <taxon>Actinomycetes</taxon>
        <taxon>Micrococcales</taxon>
        <taxon>Cellulomonadaceae</taxon>
        <taxon>Cellulomonas</taxon>
    </lineage>
</organism>
<dbReference type="SUPFAM" id="SSF52467">
    <property type="entry name" value="DHS-like NAD/FAD-binding domain"/>
    <property type="match status" value="1"/>
</dbReference>
<name>A0A413RHT4_9CELL</name>
<evidence type="ECO:0000313" key="1">
    <source>
        <dbReference type="EMBL" id="RHA37747.1"/>
    </source>
</evidence>
<dbReference type="EMBL" id="QWKP01000220">
    <property type="protein sequence ID" value="RHA37747.1"/>
    <property type="molecule type" value="Genomic_DNA"/>
</dbReference>
<comment type="caution">
    <text evidence="1">The sequence shown here is derived from an EMBL/GenBank/DDBJ whole genome shotgun (WGS) entry which is preliminary data.</text>
</comment>
<dbReference type="Proteomes" id="UP000283374">
    <property type="component" value="Unassembled WGS sequence"/>
</dbReference>
<reference evidence="1 2" key="1">
    <citation type="submission" date="2018-08" db="EMBL/GenBank/DDBJ databases">
        <title>Cellulomonas rhizosphaerae sp. nov., a novel actinomycete isolated from soil.</title>
        <authorList>
            <person name="Tian Y."/>
        </authorList>
    </citation>
    <scope>NUCLEOTIDE SEQUENCE [LARGE SCALE GENOMIC DNA]</scope>
    <source>
        <strain evidence="1 2">NEAU-TCZ24</strain>
    </source>
</reference>
<dbReference type="InterPro" id="IPR029035">
    <property type="entry name" value="DHS-like_NAD/FAD-binding_dom"/>
</dbReference>
<sequence>MRFAGVDIPPELVFAHADGDVVFFVGAGASMASPTNLPNFTELVKRVAQRTGAEEPTKRALKAPDVCLGRLVRPGVDVHGLVAQEIRGRHRNALHDAIATLAAAPGTPRIVTTNYDNHLHSSLRAIGAKHSVFEAPAMPAGGDFEGLVHLHGRLGQPPRRLIVTDADFGRAYVTQGWAPAFLREVFAEFVVLFVGYSHDDRMMEYLAKGLSSKTRERYILIDRDKAKKWAGLGIRPILYTRDQHSMVTATLERWGAWARDTPFDRAQRIRRLAGETPPADPDEDDFLVVSLDDERLAKEVCAVAKGDEWIDWMARQLPFKKLAGTEDAAVDDRVLSHVANWAAQAGVGTEAFRHLDQALRDTPGPVHPMFVSAVLRRITFEQVDDEQRSHWLRWVLDYAVGQHGAELQWLWGSEVNLTWPDTMLLLNHLANQWRPSTGSGFWALRSPRLASGGGLEAGMRRLLAVPSQPDKSRELLSWLTAYLEQAHRRVTSAGRSFDPWSYARSSIAPHEQDRRAPSEPEQVLVDLGRDGLAQIGAVAPELADAVRGLWFDSPAPLLRRLAIDNLWKAAEPPAGVKVSFVLARRMLFDNEVRHEVYGLLASAVPDLPGDEFDDLVQAASVGPELSAVRHDDPTVAVRYRDRAAFELLHWLVKYRPGAAAPPALAEIERRFPEWEPSPHPDLSRYTETGSRSIEDDWPWAPLEFHQMLADDAGSAIARLGSELPDDVERGWWGAGSMLERVVGEWPDDGFVIWDALARVEVRECVILGWSTAPLDESQMDRVAAVLSAGDLGGLAGPVARLLHPWTSDTALSRRWVHRGDGRGLARRAATMVDDTESLSGATDLHSAAINSAPGVLVDFWIDVAVDDARTGTYPGGGLSSEVVSALEDLLATHSRLARASLLRQLNFLYRADPAWTAMHLLATIDPNKLPWPQVEEAWGILLHGQFSEDLLQSGLREWIPVCARRVGQGSEITGDLMRLAAVVAVHSTMDDAERLSWLTALVANATTDAVVQWSAEVGELVEDLEPAARASLWGRWMKPYIALRVGGAPRLLEAPEITAMLGWLGGLDAAVNVREGVDLLLRTSVGISSETGSWRQVDVPPEALEVAPGEWARLLAGLLSATAHPLAPGVAHWASGAHTTLRALGADQVSMATIRSEFFRLTGNDLDERTA</sequence>
<accession>A0A413RHT4</accession>
<proteinExistence type="predicted"/>
<dbReference type="AlphaFoldDB" id="A0A413RHT4"/>